<reference evidence="2 3" key="1">
    <citation type="journal article" date="2016" name="Nat. Commun.">
        <title>Thousands of microbial genomes shed light on interconnected biogeochemical processes in an aquifer system.</title>
        <authorList>
            <person name="Anantharaman K."/>
            <person name="Brown C.T."/>
            <person name="Hug L.A."/>
            <person name="Sharon I."/>
            <person name="Castelle C.J."/>
            <person name="Probst A.J."/>
            <person name="Thomas B.C."/>
            <person name="Singh A."/>
            <person name="Wilkins M.J."/>
            <person name="Karaoz U."/>
            <person name="Brodie E.L."/>
            <person name="Williams K.H."/>
            <person name="Hubbard S.S."/>
            <person name="Banfield J.F."/>
        </authorList>
    </citation>
    <scope>NUCLEOTIDE SEQUENCE [LARGE SCALE GENOMIC DNA]</scope>
</reference>
<proteinExistence type="predicted"/>
<dbReference type="EMBL" id="MHLN01000017">
    <property type="protein sequence ID" value="OGZ11663.1"/>
    <property type="molecule type" value="Genomic_DNA"/>
</dbReference>
<organism evidence="2 3">
    <name type="scientific">Candidatus Lloydbacteria bacterium RIFCSPHIGHO2_02_FULL_51_22</name>
    <dbReference type="NCBI Taxonomy" id="1798663"/>
    <lineage>
        <taxon>Bacteria</taxon>
        <taxon>Candidatus Lloydiibacteriota</taxon>
    </lineage>
</organism>
<accession>A0A1G2DDP7</accession>
<evidence type="ECO:0000313" key="2">
    <source>
        <dbReference type="EMBL" id="OGZ11663.1"/>
    </source>
</evidence>
<dbReference type="AlphaFoldDB" id="A0A1G2DDP7"/>
<evidence type="ECO:0000259" key="1">
    <source>
        <dbReference type="PROSITE" id="PS50404"/>
    </source>
</evidence>
<sequence length="85" mass="9935">MRYTVDTMLILYVKTHCPFCEKVLARAKELGITLEERNIAQAQYLDELMEKGGKRQVPFLVDETHDMSMYESDDIVEYLEGKTSR</sequence>
<dbReference type="PROSITE" id="PS50404">
    <property type="entry name" value="GST_NTER"/>
    <property type="match status" value="1"/>
</dbReference>
<dbReference type="InterPro" id="IPR004045">
    <property type="entry name" value="Glutathione_S-Trfase_N"/>
</dbReference>
<evidence type="ECO:0000313" key="3">
    <source>
        <dbReference type="Proteomes" id="UP000178099"/>
    </source>
</evidence>
<dbReference type="PROSITE" id="PS51354">
    <property type="entry name" value="GLUTAREDOXIN_2"/>
    <property type="match status" value="1"/>
</dbReference>
<dbReference type="Gene3D" id="3.40.30.10">
    <property type="entry name" value="Glutaredoxin"/>
    <property type="match status" value="1"/>
</dbReference>
<dbReference type="Pfam" id="PF13417">
    <property type="entry name" value="GST_N_3"/>
    <property type="match status" value="1"/>
</dbReference>
<comment type="caution">
    <text evidence="2">The sequence shown here is derived from an EMBL/GenBank/DDBJ whole genome shotgun (WGS) entry which is preliminary data.</text>
</comment>
<feature type="domain" description="GST N-terminal" evidence="1">
    <location>
        <begin position="7"/>
        <end position="85"/>
    </location>
</feature>
<gene>
    <name evidence="2" type="ORF">A3D67_00530</name>
</gene>
<dbReference type="InterPro" id="IPR036249">
    <property type="entry name" value="Thioredoxin-like_sf"/>
</dbReference>
<protein>
    <recommendedName>
        <fullName evidence="1">GST N-terminal domain-containing protein</fullName>
    </recommendedName>
</protein>
<name>A0A1G2DDP7_9BACT</name>
<dbReference type="SUPFAM" id="SSF52833">
    <property type="entry name" value="Thioredoxin-like"/>
    <property type="match status" value="1"/>
</dbReference>
<dbReference type="Proteomes" id="UP000178099">
    <property type="component" value="Unassembled WGS sequence"/>
</dbReference>